<dbReference type="SUPFAM" id="SSF56112">
    <property type="entry name" value="Protein kinase-like (PK-like)"/>
    <property type="match status" value="1"/>
</dbReference>
<dbReference type="InterPro" id="IPR011009">
    <property type="entry name" value="Kinase-like_dom_sf"/>
</dbReference>
<keyword evidence="3" id="KW-1185">Reference proteome</keyword>
<accession>A0ABQ6KE49</accession>
<dbReference type="Proteomes" id="UP001157034">
    <property type="component" value="Unassembled WGS sequence"/>
</dbReference>
<comment type="caution">
    <text evidence="2">The sequence shown here is derived from an EMBL/GenBank/DDBJ whole genome shotgun (WGS) entry which is preliminary data.</text>
</comment>
<feature type="domain" description="Aminoglycoside phosphotransferase" evidence="1">
    <location>
        <begin position="102"/>
        <end position="173"/>
    </location>
</feature>
<evidence type="ECO:0000259" key="1">
    <source>
        <dbReference type="Pfam" id="PF01636"/>
    </source>
</evidence>
<dbReference type="EMBL" id="BSVB01000001">
    <property type="protein sequence ID" value="GMA96606.1"/>
    <property type="molecule type" value="Genomic_DNA"/>
</dbReference>
<protein>
    <submittedName>
        <fullName evidence="2">Phosphotransferase</fullName>
    </submittedName>
</protein>
<dbReference type="InterPro" id="IPR002575">
    <property type="entry name" value="Aminoglycoside_PTrfase"/>
</dbReference>
<proteinExistence type="predicted"/>
<dbReference type="Pfam" id="PF01636">
    <property type="entry name" value="APH"/>
    <property type="match status" value="1"/>
</dbReference>
<reference evidence="3" key="1">
    <citation type="journal article" date="2019" name="Int. J. Syst. Evol. Microbiol.">
        <title>The Global Catalogue of Microorganisms (GCM) 10K type strain sequencing project: providing services to taxonomists for standard genome sequencing and annotation.</title>
        <authorList>
            <consortium name="The Broad Institute Genomics Platform"/>
            <consortium name="The Broad Institute Genome Sequencing Center for Infectious Disease"/>
            <person name="Wu L."/>
            <person name="Ma J."/>
        </authorList>
    </citation>
    <scope>NUCLEOTIDE SEQUENCE [LARGE SCALE GENOMIC DNA]</scope>
    <source>
        <strain evidence="3">NBRC 108894</strain>
    </source>
</reference>
<dbReference type="RefSeq" id="WP_284255138.1">
    <property type="nucleotide sequence ID" value="NZ_BAAAQO010000004.1"/>
</dbReference>
<sequence length="249" mass="26813">MAPQEEPLAGGNASGPVVRIGETVRKPSTPTTGRVAALLDRLHAAGIDVPRHRGRDGYGRQVLEYVPGCVAQELLPLEPQLLTRVGRLIRAIHDASPAYDRVDGDWETLIPASAPDLICHNDLAPWNLVVGDGRLVFIDWDGAGPSTRLWDLAYAAQTFTLNDPARDAVLAAADLRALVDGYGADPAIRTALPDAMAERTDAMRRLLLDGAANGHEPWASMHRAGHGAHWEAATAYVTWHHDVWSAALA</sequence>
<gene>
    <name evidence="2" type="ORF">GCM10025881_34300</name>
</gene>
<name>A0ABQ6KE49_9MICO</name>
<organism evidence="2 3">
    <name type="scientific">Pseudolysinimonas kribbensis</name>
    <dbReference type="NCBI Taxonomy" id="433641"/>
    <lineage>
        <taxon>Bacteria</taxon>
        <taxon>Bacillati</taxon>
        <taxon>Actinomycetota</taxon>
        <taxon>Actinomycetes</taxon>
        <taxon>Micrococcales</taxon>
        <taxon>Microbacteriaceae</taxon>
        <taxon>Pseudolysinimonas</taxon>
    </lineage>
</organism>
<evidence type="ECO:0000313" key="2">
    <source>
        <dbReference type="EMBL" id="GMA96606.1"/>
    </source>
</evidence>
<evidence type="ECO:0000313" key="3">
    <source>
        <dbReference type="Proteomes" id="UP001157034"/>
    </source>
</evidence>
<dbReference type="Gene3D" id="3.90.1200.10">
    <property type="match status" value="1"/>
</dbReference>